<evidence type="ECO:0000256" key="2">
    <source>
        <dbReference type="SAM" id="MobiDB-lite"/>
    </source>
</evidence>
<evidence type="ECO:0000313" key="5">
    <source>
        <dbReference type="Proteomes" id="UP000298017"/>
    </source>
</evidence>
<dbReference type="CDD" id="cd05829">
    <property type="entry name" value="Sortase_F"/>
    <property type="match status" value="1"/>
</dbReference>
<sequence>MTGARPSAKSSWIIWTIFALGVCLLAVAVYLQLAPTSTTETNSENHVERTSQNEKLAPAPEKTYAGTSCRAKETRPAKLNPGTWSVPEQNLTAPWHTDTHGAAPQLPDAPDGIRYQPSMPLDATRGATVLAGHVDHAPGDLTAAGGELSPWGHLHEVKPCQRIDVADETGTTRSYVVTGLTSVPQEELTPAKGGASEWSKKLFRADGPRTLYLVTCSGPSVADAGGTFQFNYANNLIVTAVPAATS</sequence>
<keyword evidence="3" id="KW-1133">Transmembrane helix</keyword>
<keyword evidence="3" id="KW-0472">Membrane</keyword>
<dbReference type="EMBL" id="SPNK01000013">
    <property type="protein sequence ID" value="TFH99691.1"/>
    <property type="molecule type" value="Genomic_DNA"/>
</dbReference>
<name>A0AAX2SC47_KOCRH</name>
<dbReference type="InterPro" id="IPR023365">
    <property type="entry name" value="Sortase_dom-sf"/>
</dbReference>
<protein>
    <submittedName>
        <fullName evidence="4">Class F sortase</fullName>
    </submittedName>
</protein>
<evidence type="ECO:0000256" key="3">
    <source>
        <dbReference type="SAM" id="Phobius"/>
    </source>
</evidence>
<gene>
    <name evidence="4" type="ORF">E4P33_10420</name>
</gene>
<reference evidence="4 5" key="1">
    <citation type="submission" date="2019-03" db="EMBL/GenBank/DDBJ databases">
        <title>Genome Sequencing and Assembly of Various Microbes Isolated from Alder Root Nodule.</title>
        <authorList>
            <person name="Swanson E."/>
            <person name="Sevigny J.L."/>
            <person name="Pesce C."/>
            <person name="Davis I."/>
            <person name="Kleiner V."/>
            <person name="Tisa L."/>
        </authorList>
    </citation>
    <scope>NUCLEOTIDE SEQUENCE [LARGE SCALE GENOMIC DNA]</scope>
    <source>
        <strain evidence="4 5">4R-31</strain>
    </source>
</reference>
<dbReference type="InterPro" id="IPR042001">
    <property type="entry name" value="Sortase_F"/>
</dbReference>
<feature type="transmembrane region" description="Helical" evidence="3">
    <location>
        <begin position="12"/>
        <end position="33"/>
    </location>
</feature>
<keyword evidence="5" id="KW-1185">Reference proteome</keyword>
<dbReference type="Pfam" id="PF04203">
    <property type="entry name" value="Sortase"/>
    <property type="match status" value="1"/>
</dbReference>
<dbReference type="AlphaFoldDB" id="A0AAX2SC47"/>
<dbReference type="GO" id="GO:0016787">
    <property type="term" value="F:hydrolase activity"/>
    <property type="evidence" value="ECO:0007669"/>
    <property type="project" value="UniProtKB-KW"/>
</dbReference>
<keyword evidence="1" id="KW-0378">Hydrolase</keyword>
<dbReference type="RefSeq" id="WP_135010854.1">
    <property type="nucleotide sequence ID" value="NZ_SPNK01000013.1"/>
</dbReference>
<dbReference type="InterPro" id="IPR005754">
    <property type="entry name" value="Sortase"/>
</dbReference>
<proteinExistence type="predicted"/>
<organism evidence="4 5">
    <name type="scientific">Kocuria rhizophila</name>
    <dbReference type="NCBI Taxonomy" id="72000"/>
    <lineage>
        <taxon>Bacteria</taxon>
        <taxon>Bacillati</taxon>
        <taxon>Actinomycetota</taxon>
        <taxon>Actinomycetes</taxon>
        <taxon>Micrococcales</taxon>
        <taxon>Micrococcaceae</taxon>
        <taxon>Kocuria</taxon>
    </lineage>
</organism>
<evidence type="ECO:0000256" key="1">
    <source>
        <dbReference type="ARBA" id="ARBA00022801"/>
    </source>
</evidence>
<keyword evidence="3" id="KW-0812">Transmembrane</keyword>
<feature type="region of interest" description="Disordered" evidence="2">
    <location>
        <begin position="38"/>
        <end position="85"/>
    </location>
</feature>
<feature type="compositionally biased region" description="Basic and acidic residues" evidence="2">
    <location>
        <begin position="43"/>
        <end position="52"/>
    </location>
</feature>
<evidence type="ECO:0000313" key="4">
    <source>
        <dbReference type="EMBL" id="TFH99691.1"/>
    </source>
</evidence>
<comment type="caution">
    <text evidence="4">The sequence shown here is derived from an EMBL/GenBank/DDBJ whole genome shotgun (WGS) entry which is preliminary data.</text>
</comment>
<dbReference type="Proteomes" id="UP000298017">
    <property type="component" value="Unassembled WGS sequence"/>
</dbReference>
<accession>A0AAX2SC47</accession>
<dbReference type="Gene3D" id="2.40.260.10">
    <property type="entry name" value="Sortase"/>
    <property type="match status" value="1"/>
</dbReference>